<organism evidence="2 3">
    <name type="scientific">Trifolium medium</name>
    <dbReference type="NCBI Taxonomy" id="97028"/>
    <lineage>
        <taxon>Eukaryota</taxon>
        <taxon>Viridiplantae</taxon>
        <taxon>Streptophyta</taxon>
        <taxon>Embryophyta</taxon>
        <taxon>Tracheophyta</taxon>
        <taxon>Spermatophyta</taxon>
        <taxon>Magnoliopsida</taxon>
        <taxon>eudicotyledons</taxon>
        <taxon>Gunneridae</taxon>
        <taxon>Pentapetalae</taxon>
        <taxon>rosids</taxon>
        <taxon>fabids</taxon>
        <taxon>Fabales</taxon>
        <taxon>Fabaceae</taxon>
        <taxon>Papilionoideae</taxon>
        <taxon>50 kb inversion clade</taxon>
        <taxon>NPAAA clade</taxon>
        <taxon>Hologalegina</taxon>
        <taxon>IRL clade</taxon>
        <taxon>Trifolieae</taxon>
        <taxon>Trifolium</taxon>
    </lineage>
</organism>
<evidence type="ECO:0000256" key="1">
    <source>
        <dbReference type="SAM" id="MobiDB-lite"/>
    </source>
</evidence>
<comment type="caution">
    <text evidence="2">The sequence shown here is derived from an EMBL/GenBank/DDBJ whole genome shotgun (WGS) entry which is preliminary data.</text>
</comment>
<sequence>MRRLRQGAPLITEPEKNDANSGETPKAVHGGGNVDELPVVTQYHKA</sequence>
<dbReference type="EMBL" id="LXQA011185751">
    <property type="protein sequence ID" value="MCI88167.1"/>
    <property type="molecule type" value="Genomic_DNA"/>
</dbReference>
<accession>A0A392VJT1</accession>
<evidence type="ECO:0000313" key="2">
    <source>
        <dbReference type="EMBL" id="MCI88167.1"/>
    </source>
</evidence>
<name>A0A392VJT1_9FABA</name>
<evidence type="ECO:0000313" key="3">
    <source>
        <dbReference type="Proteomes" id="UP000265520"/>
    </source>
</evidence>
<keyword evidence="3" id="KW-1185">Reference proteome</keyword>
<dbReference type="Proteomes" id="UP000265520">
    <property type="component" value="Unassembled WGS sequence"/>
</dbReference>
<dbReference type="AlphaFoldDB" id="A0A392VJT1"/>
<feature type="region of interest" description="Disordered" evidence="1">
    <location>
        <begin position="1"/>
        <end position="46"/>
    </location>
</feature>
<protein>
    <submittedName>
        <fullName evidence="2">Uncharacterized protein</fullName>
    </submittedName>
</protein>
<reference evidence="2 3" key="1">
    <citation type="journal article" date="2018" name="Front. Plant Sci.">
        <title>Red Clover (Trifolium pratense) and Zigzag Clover (T. medium) - A Picture of Genomic Similarities and Differences.</title>
        <authorList>
            <person name="Dluhosova J."/>
            <person name="Istvanek J."/>
            <person name="Nedelnik J."/>
            <person name="Repkova J."/>
        </authorList>
    </citation>
    <scope>NUCLEOTIDE SEQUENCE [LARGE SCALE GENOMIC DNA]</scope>
    <source>
        <strain evidence="3">cv. 10/8</strain>
        <tissue evidence="2">Leaf</tissue>
    </source>
</reference>
<proteinExistence type="predicted"/>